<protein>
    <submittedName>
        <fullName evidence="7">MFS general substrate transporter</fullName>
    </submittedName>
</protein>
<feature type="transmembrane region" description="Helical" evidence="5">
    <location>
        <begin position="101"/>
        <end position="122"/>
    </location>
</feature>
<comment type="subcellular location">
    <subcellularLocation>
        <location evidence="1">Membrane</location>
        <topology evidence="1">Multi-pass membrane protein</topology>
    </subcellularLocation>
</comment>
<accession>A0A1Y2APQ3</accession>
<dbReference type="Proteomes" id="UP000193986">
    <property type="component" value="Unassembled WGS sequence"/>
</dbReference>
<gene>
    <name evidence="7" type="ORF">BCR39DRAFT_500090</name>
</gene>
<organism evidence="7 8">
    <name type="scientific">Naematelia encephala</name>
    <dbReference type="NCBI Taxonomy" id="71784"/>
    <lineage>
        <taxon>Eukaryota</taxon>
        <taxon>Fungi</taxon>
        <taxon>Dikarya</taxon>
        <taxon>Basidiomycota</taxon>
        <taxon>Agaricomycotina</taxon>
        <taxon>Tremellomycetes</taxon>
        <taxon>Tremellales</taxon>
        <taxon>Naemateliaceae</taxon>
        <taxon>Naematelia</taxon>
    </lineage>
</organism>
<dbReference type="AlphaFoldDB" id="A0A1Y2APQ3"/>
<feature type="transmembrane region" description="Helical" evidence="5">
    <location>
        <begin position="286"/>
        <end position="304"/>
    </location>
</feature>
<name>A0A1Y2APQ3_9TREE</name>
<feature type="transmembrane region" description="Helical" evidence="5">
    <location>
        <begin position="380"/>
        <end position="404"/>
    </location>
</feature>
<feature type="transmembrane region" description="Helical" evidence="5">
    <location>
        <begin position="76"/>
        <end position="95"/>
    </location>
</feature>
<dbReference type="GO" id="GO:0005886">
    <property type="term" value="C:plasma membrane"/>
    <property type="evidence" value="ECO:0007669"/>
    <property type="project" value="TreeGrafter"/>
</dbReference>
<dbReference type="EMBL" id="MCFC01000067">
    <property type="protein sequence ID" value="ORY24476.1"/>
    <property type="molecule type" value="Genomic_DNA"/>
</dbReference>
<evidence type="ECO:0000313" key="8">
    <source>
        <dbReference type="Proteomes" id="UP000193986"/>
    </source>
</evidence>
<evidence type="ECO:0000313" key="7">
    <source>
        <dbReference type="EMBL" id="ORY24476.1"/>
    </source>
</evidence>
<sequence length="454" mass="49238">MATLTVLQWGFFISGWFAWTVDAIDFFAVSLATSRLAVYFHKPIGTVTLSITLTLLFRPLGALLFGLLSDRYGRKWPLVADLLVIAAFSLGTGFSKTFSTFLAMRSLFGIAMGGIWGLAVSMSLENMPVDCRGLFSGYLQLGYPVGYLMIAAINLNPRVASTSGWRLLFYIGAGFAASAALLRLLLPESTYFVERRKRQRRRNIVFIREVGNMMKMHWALCVYGIIFMTAFNFYSHGSQDLFPTYIQKDKGLSQHDASLITIIGNCGAIAGCAIGGYLSQYLGRRLTIIVMCLFCGAMLPLWLLPDSFAGLSAGAFFVQAGVQGAYGVVPVYLAEISPVAFRAMWPGVAYQIGNMVSSASAQIESTAGEHLKDPISGLPAYGRVSAILIATAAGVLIICCFIGIESHGAPFEQGRAAFEQDGGKDVVEGDHRGGLSVRNSLELHDKAVFTHIEA</sequence>
<feature type="transmembrane region" description="Helical" evidence="5">
    <location>
        <begin position="218"/>
        <end position="237"/>
    </location>
</feature>
<feature type="domain" description="Major facilitator superfamily (MFS) profile" evidence="6">
    <location>
        <begin position="11"/>
        <end position="407"/>
    </location>
</feature>
<feature type="transmembrane region" description="Helical" evidence="5">
    <location>
        <begin position="167"/>
        <end position="186"/>
    </location>
</feature>
<dbReference type="PROSITE" id="PS50850">
    <property type="entry name" value="MFS"/>
    <property type="match status" value="1"/>
</dbReference>
<dbReference type="PANTHER" id="PTHR23508:SF10">
    <property type="entry name" value="CARBOXYLIC ACID TRANSPORTER PROTEIN HOMOLOG"/>
    <property type="match status" value="1"/>
</dbReference>
<keyword evidence="4 5" id="KW-0472">Membrane</keyword>
<dbReference type="CDD" id="cd17316">
    <property type="entry name" value="MFS_SV2_like"/>
    <property type="match status" value="1"/>
</dbReference>
<evidence type="ECO:0000259" key="6">
    <source>
        <dbReference type="PROSITE" id="PS50850"/>
    </source>
</evidence>
<dbReference type="InterPro" id="IPR036259">
    <property type="entry name" value="MFS_trans_sf"/>
</dbReference>
<dbReference type="PANTHER" id="PTHR23508">
    <property type="entry name" value="CARBOXYLIC ACID TRANSPORTER PROTEIN HOMOLOG"/>
    <property type="match status" value="1"/>
</dbReference>
<dbReference type="OrthoDB" id="5296287at2759"/>
<keyword evidence="8" id="KW-1185">Reference proteome</keyword>
<comment type="caution">
    <text evidence="7">The sequence shown here is derived from an EMBL/GenBank/DDBJ whole genome shotgun (WGS) entry which is preliminary data.</text>
</comment>
<keyword evidence="2 5" id="KW-0812">Transmembrane</keyword>
<dbReference type="GO" id="GO:0035879">
    <property type="term" value="P:plasma membrane lactate transport"/>
    <property type="evidence" value="ECO:0007669"/>
    <property type="project" value="TreeGrafter"/>
</dbReference>
<dbReference type="Pfam" id="PF07690">
    <property type="entry name" value="MFS_1"/>
    <property type="match status" value="1"/>
</dbReference>
<dbReference type="GO" id="GO:0015355">
    <property type="term" value="F:secondary active monocarboxylate transmembrane transporter activity"/>
    <property type="evidence" value="ECO:0007669"/>
    <property type="project" value="TreeGrafter"/>
</dbReference>
<keyword evidence="3 5" id="KW-1133">Transmembrane helix</keyword>
<dbReference type="SUPFAM" id="SSF103473">
    <property type="entry name" value="MFS general substrate transporter"/>
    <property type="match status" value="1"/>
</dbReference>
<feature type="transmembrane region" description="Helical" evidence="5">
    <location>
        <begin position="134"/>
        <end position="155"/>
    </location>
</feature>
<feature type="transmembrane region" description="Helical" evidence="5">
    <location>
        <begin position="47"/>
        <end position="69"/>
    </location>
</feature>
<evidence type="ECO:0000256" key="5">
    <source>
        <dbReference type="SAM" id="Phobius"/>
    </source>
</evidence>
<evidence type="ECO:0000256" key="3">
    <source>
        <dbReference type="ARBA" id="ARBA00022989"/>
    </source>
</evidence>
<feature type="transmembrane region" description="Helical" evidence="5">
    <location>
        <begin position="257"/>
        <end position="279"/>
    </location>
</feature>
<dbReference type="Gene3D" id="1.20.1250.20">
    <property type="entry name" value="MFS general substrate transporter like domains"/>
    <property type="match status" value="2"/>
</dbReference>
<evidence type="ECO:0000256" key="2">
    <source>
        <dbReference type="ARBA" id="ARBA00022692"/>
    </source>
</evidence>
<dbReference type="InterPro" id="IPR020846">
    <property type="entry name" value="MFS_dom"/>
</dbReference>
<dbReference type="InterPro" id="IPR011701">
    <property type="entry name" value="MFS"/>
</dbReference>
<dbReference type="STRING" id="71784.A0A1Y2APQ3"/>
<dbReference type="InParanoid" id="A0A1Y2APQ3"/>
<evidence type="ECO:0000256" key="4">
    <source>
        <dbReference type="ARBA" id="ARBA00023136"/>
    </source>
</evidence>
<evidence type="ECO:0000256" key="1">
    <source>
        <dbReference type="ARBA" id="ARBA00004141"/>
    </source>
</evidence>
<reference evidence="7 8" key="1">
    <citation type="submission" date="2016-07" db="EMBL/GenBank/DDBJ databases">
        <title>Pervasive Adenine N6-methylation of Active Genes in Fungi.</title>
        <authorList>
            <consortium name="DOE Joint Genome Institute"/>
            <person name="Mondo S.J."/>
            <person name="Dannebaum R.O."/>
            <person name="Kuo R.C."/>
            <person name="Labutti K."/>
            <person name="Haridas S."/>
            <person name="Kuo A."/>
            <person name="Salamov A."/>
            <person name="Ahrendt S.R."/>
            <person name="Lipzen A."/>
            <person name="Sullivan W."/>
            <person name="Andreopoulos W.B."/>
            <person name="Clum A."/>
            <person name="Lindquist E."/>
            <person name="Daum C."/>
            <person name="Ramamoorthy G.K."/>
            <person name="Gryganskyi A."/>
            <person name="Culley D."/>
            <person name="Magnuson J.K."/>
            <person name="James T.Y."/>
            <person name="O'Malley M.A."/>
            <person name="Stajich J.E."/>
            <person name="Spatafora J.W."/>
            <person name="Visel A."/>
            <person name="Grigoriev I.V."/>
        </authorList>
    </citation>
    <scope>NUCLEOTIDE SEQUENCE [LARGE SCALE GENOMIC DNA]</scope>
    <source>
        <strain evidence="7 8">68-887.2</strain>
    </source>
</reference>
<proteinExistence type="predicted"/>